<evidence type="ECO:0000313" key="3">
    <source>
        <dbReference type="Proteomes" id="UP000198883"/>
    </source>
</evidence>
<protein>
    <submittedName>
        <fullName evidence="2">Uncharacterized protein</fullName>
    </submittedName>
</protein>
<evidence type="ECO:0000313" key="4">
    <source>
        <dbReference type="Proteomes" id="UP001224812"/>
    </source>
</evidence>
<dbReference type="RefSeq" id="WP_090921950.1">
    <property type="nucleotide sequence ID" value="NZ_CP016180.1"/>
</dbReference>
<evidence type="ECO:0000313" key="2">
    <source>
        <dbReference type="EMBL" id="SEM35193.1"/>
    </source>
</evidence>
<gene>
    <name evidence="1" type="ORF">QJT92_09090</name>
    <name evidence="2" type="ORF">SAMN05444853_11352</name>
</gene>
<dbReference type="Proteomes" id="UP000198883">
    <property type="component" value="Unassembled WGS sequence"/>
</dbReference>
<dbReference type="GeneID" id="83544565"/>
<evidence type="ECO:0000313" key="1">
    <source>
        <dbReference type="EMBL" id="MDP8086072.1"/>
    </source>
</evidence>
<reference evidence="2" key="1">
    <citation type="submission" date="2016-10" db="EMBL/GenBank/DDBJ databases">
        <authorList>
            <person name="de Groot N.N."/>
        </authorList>
    </citation>
    <scope>NUCLEOTIDE SEQUENCE [LARGE SCALE GENOMIC DNA]</scope>
    <source>
        <strain evidence="2">DSM 24204</strain>
    </source>
</reference>
<dbReference type="Proteomes" id="UP001224812">
    <property type="component" value="Unassembled WGS sequence"/>
</dbReference>
<proteinExistence type="predicted"/>
<organism evidence="2 3">
    <name type="scientific">Phocoenobacter skyensis</name>
    <dbReference type="NCBI Taxonomy" id="97481"/>
    <lineage>
        <taxon>Bacteria</taxon>
        <taxon>Pseudomonadati</taxon>
        <taxon>Pseudomonadota</taxon>
        <taxon>Gammaproteobacteria</taxon>
        <taxon>Pasteurellales</taxon>
        <taxon>Pasteurellaceae</taxon>
        <taxon>Phocoenobacter</taxon>
    </lineage>
</organism>
<accession>A0A1H7XNG9</accession>
<dbReference type="OrthoDB" id="9256214at2"/>
<dbReference type="AlphaFoldDB" id="A0A1H7XNG9"/>
<dbReference type="EMBL" id="JASAVS010000022">
    <property type="protein sequence ID" value="MDP8086072.1"/>
    <property type="molecule type" value="Genomic_DNA"/>
</dbReference>
<sequence length="126" mass="14783">MLKTIRKEICANIFTALKKRGFTYEQCCHSFNHLYKEDIEMRGLKKLNKDFLYRIKKENFSPTNIRVVKLCEFLHIDTNKLQTTQDLCKEALMVDELVKMKPHLQNEIAVLIHNLIVLTDKTGASK</sequence>
<name>A0A1H7XNG9_9PAST</name>
<reference evidence="1 4" key="3">
    <citation type="journal article" date="2023" name="Front. Microbiol.">
        <title>Phylogeography and host specificity of Pasteurellaceae pathogenic to sea-farmed fish in the north-east Atlantic.</title>
        <authorList>
            <person name="Gulla S."/>
            <person name="Colquhoun D.J."/>
            <person name="Olsen A.B."/>
            <person name="Spilsberg B."/>
            <person name="Lagesen K."/>
            <person name="Aakesson C.P."/>
            <person name="Strom S."/>
            <person name="Manji F."/>
            <person name="Birkbeck T.H."/>
            <person name="Nilsen H.K."/>
        </authorList>
    </citation>
    <scope>NUCLEOTIDE SEQUENCE [LARGE SCALE GENOMIC DNA]</scope>
    <source>
        <strain evidence="1 4">VIO11850</strain>
    </source>
</reference>
<dbReference type="EMBL" id="FOBN01000013">
    <property type="protein sequence ID" value="SEM35193.1"/>
    <property type="molecule type" value="Genomic_DNA"/>
</dbReference>
<reference evidence="3" key="2">
    <citation type="submission" date="2016-10" db="EMBL/GenBank/DDBJ databases">
        <authorList>
            <person name="Varghese N."/>
            <person name="Submissions S."/>
        </authorList>
    </citation>
    <scope>NUCLEOTIDE SEQUENCE [LARGE SCALE GENOMIC DNA]</scope>
    <source>
        <strain evidence="3">DSM 24204</strain>
    </source>
</reference>
<keyword evidence="4" id="KW-1185">Reference proteome</keyword>